<feature type="region of interest" description="Disordered" evidence="4">
    <location>
        <begin position="694"/>
        <end position="756"/>
    </location>
</feature>
<organism evidence="6 7">
    <name type="scientific">Penicillium camemberti (strain FM 013)</name>
    <dbReference type="NCBI Taxonomy" id="1429867"/>
    <lineage>
        <taxon>Eukaryota</taxon>
        <taxon>Fungi</taxon>
        <taxon>Dikarya</taxon>
        <taxon>Ascomycota</taxon>
        <taxon>Pezizomycotina</taxon>
        <taxon>Eurotiomycetes</taxon>
        <taxon>Eurotiomycetidae</taxon>
        <taxon>Eurotiales</taxon>
        <taxon>Aspergillaceae</taxon>
        <taxon>Penicillium</taxon>
    </lineage>
</organism>
<accession>A0A0G4P1W0</accession>
<proteinExistence type="predicted"/>
<dbReference type="AlphaFoldDB" id="A0A0G4P1W0"/>
<evidence type="ECO:0000313" key="7">
    <source>
        <dbReference type="Proteomes" id="UP000053732"/>
    </source>
</evidence>
<dbReference type="GO" id="GO:0000978">
    <property type="term" value="F:RNA polymerase II cis-regulatory region sequence-specific DNA binding"/>
    <property type="evidence" value="ECO:0007669"/>
    <property type="project" value="TreeGrafter"/>
</dbReference>
<dbReference type="PANTHER" id="PTHR47424">
    <property type="entry name" value="REGULATORY PROTEIN GAL4"/>
    <property type="match status" value="1"/>
</dbReference>
<protein>
    <submittedName>
        <fullName evidence="6">Transcription factor, fungi</fullName>
    </submittedName>
</protein>
<reference evidence="6 7" key="1">
    <citation type="journal article" date="2014" name="Nat. Commun.">
        <title>Multiple recent horizontal transfers of a large genomic region in cheese making fungi.</title>
        <authorList>
            <person name="Cheeseman K."/>
            <person name="Ropars J."/>
            <person name="Renault P."/>
            <person name="Dupont J."/>
            <person name="Gouzy J."/>
            <person name="Branca A."/>
            <person name="Abraham A.L."/>
            <person name="Ceppi M."/>
            <person name="Conseiller E."/>
            <person name="Debuchy R."/>
            <person name="Malagnac F."/>
            <person name="Goarin A."/>
            <person name="Silar P."/>
            <person name="Lacoste S."/>
            <person name="Sallet E."/>
            <person name="Bensimon A."/>
            <person name="Giraud T."/>
            <person name="Brygoo Y."/>
        </authorList>
    </citation>
    <scope>NUCLEOTIDE SEQUENCE [LARGE SCALE GENOMIC DNA]</scope>
    <source>
        <strain evidence="7">FM 013</strain>
    </source>
</reference>
<name>A0A0G4P1W0_PENC3</name>
<evidence type="ECO:0000313" key="6">
    <source>
        <dbReference type="EMBL" id="CRL20274.1"/>
    </source>
</evidence>
<dbReference type="STRING" id="1429867.A0A0G4P1W0"/>
<evidence type="ECO:0000256" key="2">
    <source>
        <dbReference type="ARBA" id="ARBA00023163"/>
    </source>
</evidence>
<keyword evidence="7" id="KW-1185">Reference proteome</keyword>
<dbReference type="InterPro" id="IPR001138">
    <property type="entry name" value="Zn2Cys6_DnaBD"/>
</dbReference>
<keyword evidence="1" id="KW-0805">Transcription regulation</keyword>
<dbReference type="GO" id="GO:0000435">
    <property type="term" value="P:positive regulation of transcription from RNA polymerase II promoter by galactose"/>
    <property type="evidence" value="ECO:0007669"/>
    <property type="project" value="TreeGrafter"/>
</dbReference>
<feature type="region of interest" description="Disordered" evidence="4">
    <location>
        <begin position="47"/>
        <end position="102"/>
    </location>
</feature>
<dbReference type="EMBL" id="HG793137">
    <property type="protein sequence ID" value="CRL20274.1"/>
    <property type="molecule type" value="Genomic_DNA"/>
</dbReference>
<dbReference type="CDD" id="cd00067">
    <property type="entry name" value="GAL4"/>
    <property type="match status" value="1"/>
</dbReference>
<evidence type="ECO:0000256" key="3">
    <source>
        <dbReference type="ARBA" id="ARBA00023242"/>
    </source>
</evidence>
<dbReference type="GO" id="GO:0000981">
    <property type="term" value="F:DNA-binding transcription factor activity, RNA polymerase II-specific"/>
    <property type="evidence" value="ECO:0007669"/>
    <property type="project" value="InterPro"/>
</dbReference>
<dbReference type="CDD" id="cd12148">
    <property type="entry name" value="fungal_TF_MHR"/>
    <property type="match status" value="1"/>
</dbReference>
<feature type="compositionally biased region" description="Basic and acidic residues" evidence="4">
    <location>
        <begin position="215"/>
        <end position="232"/>
    </location>
</feature>
<dbReference type="SMART" id="SM00906">
    <property type="entry name" value="Fungal_trans"/>
    <property type="match status" value="1"/>
</dbReference>
<dbReference type="InterPro" id="IPR007219">
    <property type="entry name" value="XnlR_reg_dom"/>
</dbReference>
<dbReference type="GO" id="GO:0006351">
    <property type="term" value="P:DNA-templated transcription"/>
    <property type="evidence" value="ECO:0007669"/>
    <property type="project" value="InterPro"/>
</dbReference>
<feature type="domain" description="Xylanolytic transcriptional activator regulatory" evidence="5">
    <location>
        <begin position="405"/>
        <end position="477"/>
    </location>
</feature>
<evidence type="ECO:0000256" key="4">
    <source>
        <dbReference type="SAM" id="MobiDB-lite"/>
    </source>
</evidence>
<evidence type="ECO:0000256" key="1">
    <source>
        <dbReference type="ARBA" id="ARBA00023015"/>
    </source>
</evidence>
<evidence type="ECO:0000259" key="5">
    <source>
        <dbReference type="SMART" id="SM00906"/>
    </source>
</evidence>
<dbReference type="GO" id="GO:0008270">
    <property type="term" value="F:zinc ion binding"/>
    <property type="evidence" value="ECO:0007669"/>
    <property type="project" value="InterPro"/>
</dbReference>
<dbReference type="GO" id="GO:0005634">
    <property type="term" value="C:nucleus"/>
    <property type="evidence" value="ECO:0007669"/>
    <property type="project" value="TreeGrafter"/>
</dbReference>
<feature type="region of interest" description="Disordered" evidence="4">
    <location>
        <begin position="179"/>
        <end position="245"/>
    </location>
</feature>
<feature type="compositionally biased region" description="Pro residues" evidence="4">
    <location>
        <begin position="185"/>
        <end position="194"/>
    </location>
</feature>
<dbReference type="PANTHER" id="PTHR47424:SF15">
    <property type="entry name" value="ZN(II)2CYS6 TRANSCRIPTION FACTOR (EUROFUNG)"/>
    <property type="match status" value="1"/>
</dbReference>
<feature type="compositionally biased region" description="Basic and acidic residues" evidence="4">
    <location>
        <begin position="59"/>
        <end position="78"/>
    </location>
</feature>
<gene>
    <name evidence="6" type="ORF">PCAMFM013_S004g000214</name>
</gene>
<sequence>MGASEGKARWASQRRVPRASRACETCRARKTKAIVDIETDHSFDCVFRTSGGRGTPVDSNKRKLDARESDQRGTDNPEKILSIASPQAQSPSLLRGRPHAVNTTPKTTIASAALSDTSQISNSELGDAASRDGLSGVNLHTNGTEFYGNSSNLAFLGNLYARAHHQELRDQTRFDEIPRQIPASPNYPNPPSQPLSPGTRHTKDYIGHPSPQSHDGVDFATERSPPDSDGLRGRTPTMSNGLKDQDTSLESLFPRLTESAQMEIEKTFIGSYFANKHYIHPLLSKGDFMQRCEDEAWPISNRQGLFRGAKKFAGLYFAVVALGAINASPNETSLLEHFCQQFIDPSQTQRARRGPSFTALDFAKFFFDLAKRTLGDVFESSCLESAQTLLLLSVFRQNSLQPHSCYMYSGMAVRTAAAIGLGSSMSSLPPSARREARRTWWCIYSHEIEMCCSSGRLDSMKELHYYQTSLPRLKVAADNLDPDAEDNDIAMIPAMVALAQIMSEASHQLYHSMRRSMADKSRLAMELDQRLLEWKETLPDFLNLDAHALNDPEWAFKQKLVLRLRYYNTRILIHRPFLVAATANTGTSSPDLSVHLHTCLTAARMSINMQYESFMHMIYIRTWWYNTTYALYGSMILLHLILSNYPGLPDDELLEDVEKSLEIFSSMGDIIVARRCAEMLREVLEVARTCLARRRRSPHEANHSQDRNQSQSQLPRLGGPYSSSTRITNSSQAAATAATSPLARKHSTPSSMPIGSEVTLPAVTLPTHTHELSLDTPSSILEQNTDLDGGDFFFSLFSNGTQTQPDRTRAEMLANLVDPSVLEDFAFGGGNEFSFF</sequence>
<feature type="region of interest" description="Disordered" evidence="4">
    <location>
        <begin position="1"/>
        <end position="22"/>
    </location>
</feature>
<feature type="compositionally biased region" description="Polar residues" evidence="4">
    <location>
        <begin position="721"/>
        <end position="732"/>
    </location>
</feature>
<dbReference type="Pfam" id="PF04082">
    <property type="entry name" value="Fungal_trans"/>
    <property type="match status" value="1"/>
</dbReference>
<keyword evidence="3" id="KW-0539">Nucleus</keyword>
<dbReference type="InterPro" id="IPR051127">
    <property type="entry name" value="Fungal_SecMet_Regulators"/>
</dbReference>
<dbReference type="Proteomes" id="UP000053732">
    <property type="component" value="Unassembled WGS sequence"/>
</dbReference>
<keyword evidence="2" id="KW-0804">Transcription</keyword>